<protein>
    <submittedName>
        <fullName evidence="1">Uncharacterized protein</fullName>
    </submittedName>
</protein>
<name>A0A6I1Q349_PARAM</name>
<reference evidence="1 2" key="1">
    <citation type="submission" date="2020-08" db="EMBL/GenBank/DDBJ databases">
        <title>Genomic Encyclopedia of Type Strains, Phase IV (KMG-V): Genome sequencing to study the core and pangenomes of soil and plant-associated prokaryotes.</title>
        <authorList>
            <person name="Whitman W."/>
        </authorList>
    </citation>
    <scope>NUCLEOTIDE SEQUENCE [LARGE SCALE GENOMIC DNA]</scope>
    <source>
        <strain evidence="1 2">JPY158</strain>
    </source>
</reference>
<sequence length="71" mass="8210">MHNKFTRLRGDNKPISGVHRAAMLRQRHAAAMLRLARQLPLHFPRFLQFVSPNSVATTRAKHRATPTVRRD</sequence>
<dbReference type="EMBL" id="JACHDD010000002">
    <property type="protein sequence ID" value="MBB5423248.1"/>
    <property type="molecule type" value="Genomic_DNA"/>
</dbReference>
<dbReference type="AlphaFoldDB" id="A0A6I1Q349"/>
<evidence type="ECO:0000313" key="1">
    <source>
        <dbReference type="EMBL" id="MBB5423248.1"/>
    </source>
</evidence>
<keyword evidence="2" id="KW-1185">Reference proteome</keyword>
<dbReference type="Proteomes" id="UP000592780">
    <property type="component" value="Unassembled WGS sequence"/>
</dbReference>
<evidence type="ECO:0000313" key="2">
    <source>
        <dbReference type="Proteomes" id="UP000592780"/>
    </source>
</evidence>
<dbReference type="GeneID" id="301096009"/>
<gene>
    <name evidence="1" type="ORF">HDG40_001390</name>
</gene>
<comment type="caution">
    <text evidence="1">The sequence shown here is derived from an EMBL/GenBank/DDBJ whole genome shotgun (WGS) entry which is preliminary data.</text>
</comment>
<proteinExistence type="predicted"/>
<organism evidence="1 2">
    <name type="scientific">Paraburkholderia atlantica</name>
    <dbReference type="NCBI Taxonomy" id="2654982"/>
    <lineage>
        <taxon>Bacteria</taxon>
        <taxon>Pseudomonadati</taxon>
        <taxon>Pseudomonadota</taxon>
        <taxon>Betaproteobacteria</taxon>
        <taxon>Burkholderiales</taxon>
        <taxon>Burkholderiaceae</taxon>
        <taxon>Paraburkholderia</taxon>
    </lineage>
</organism>
<accession>A0A6I1Q349</accession>
<dbReference type="OrthoDB" id="9896871at2"/>
<dbReference type="RefSeq" id="WP_018435758.1">
    <property type="nucleotide sequence ID" value="NC_014118.1"/>
</dbReference>